<reference evidence="2 3" key="2">
    <citation type="journal article" date="2017" name="Front. Plant Sci.">
        <title>Gene Classification and Mining of Molecular Markers Useful in Red Clover (Trifolium pratense) Breeding.</title>
        <authorList>
            <person name="Istvanek J."/>
            <person name="Dluhosova J."/>
            <person name="Dluhos P."/>
            <person name="Patkova L."/>
            <person name="Nedelnik J."/>
            <person name="Repkova J."/>
        </authorList>
    </citation>
    <scope>NUCLEOTIDE SEQUENCE [LARGE SCALE GENOMIC DNA]</scope>
    <source>
        <strain evidence="3">cv. Tatra</strain>
        <tissue evidence="2">Young leaves</tissue>
    </source>
</reference>
<proteinExistence type="predicted"/>
<dbReference type="EMBL" id="ASHM01036281">
    <property type="protein sequence ID" value="PNX79598.1"/>
    <property type="molecule type" value="Genomic_DNA"/>
</dbReference>
<name>A0A2K3LM27_TRIPR</name>
<dbReference type="Proteomes" id="UP000236291">
    <property type="component" value="Unassembled WGS sequence"/>
</dbReference>
<protein>
    <submittedName>
        <fullName evidence="2">Uncharacterized protein</fullName>
    </submittedName>
</protein>
<gene>
    <name evidence="2" type="ORF">L195_g035584</name>
</gene>
<comment type="caution">
    <text evidence="2">The sequence shown here is derived from an EMBL/GenBank/DDBJ whole genome shotgun (WGS) entry which is preliminary data.</text>
</comment>
<keyword evidence="1" id="KW-0472">Membrane</keyword>
<evidence type="ECO:0000256" key="1">
    <source>
        <dbReference type="SAM" id="Phobius"/>
    </source>
</evidence>
<evidence type="ECO:0000313" key="2">
    <source>
        <dbReference type="EMBL" id="PNX79598.1"/>
    </source>
</evidence>
<accession>A0A2K3LM27</accession>
<feature type="transmembrane region" description="Helical" evidence="1">
    <location>
        <begin position="25"/>
        <end position="46"/>
    </location>
</feature>
<sequence>MDGTRVFQSSDGGFGVVLSYDVHPLTRIVVVPVILVVLLWCCVSGFDGFGCASDLGFGGCAELMVFCRSLQHAADRKVEFLLRPEVFGSLQRVDCFGWLKFAEICVECV</sequence>
<keyword evidence="1" id="KW-1133">Transmembrane helix</keyword>
<keyword evidence="1" id="KW-0812">Transmembrane</keyword>
<evidence type="ECO:0000313" key="3">
    <source>
        <dbReference type="Proteomes" id="UP000236291"/>
    </source>
</evidence>
<dbReference type="AlphaFoldDB" id="A0A2K3LM27"/>
<reference evidence="2 3" key="1">
    <citation type="journal article" date="2014" name="Am. J. Bot.">
        <title>Genome assembly and annotation for red clover (Trifolium pratense; Fabaceae).</title>
        <authorList>
            <person name="Istvanek J."/>
            <person name="Jaros M."/>
            <person name="Krenek A."/>
            <person name="Repkova J."/>
        </authorList>
    </citation>
    <scope>NUCLEOTIDE SEQUENCE [LARGE SCALE GENOMIC DNA]</scope>
    <source>
        <strain evidence="3">cv. Tatra</strain>
        <tissue evidence="2">Young leaves</tissue>
    </source>
</reference>
<organism evidence="2 3">
    <name type="scientific">Trifolium pratense</name>
    <name type="common">Red clover</name>
    <dbReference type="NCBI Taxonomy" id="57577"/>
    <lineage>
        <taxon>Eukaryota</taxon>
        <taxon>Viridiplantae</taxon>
        <taxon>Streptophyta</taxon>
        <taxon>Embryophyta</taxon>
        <taxon>Tracheophyta</taxon>
        <taxon>Spermatophyta</taxon>
        <taxon>Magnoliopsida</taxon>
        <taxon>eudicotyledons</taxon>
        <taxon>Gunneridae</taxon>
        <taxon>Pentapetalae</taxon>
        <taxon>rosids</taxon>
        <taxon>fabids</taxon>
        <taxon>Fabales</taxon>
        <taxon>Fabaceae</taxon>
        <taxon>Papilionoideae</taxon>
        <taxon>50 kb inversion clade</taxon>
        <taxon>NPAAA clade</taxon>
        <taxon>Hologalegina</taxon>
        <taxon>IRL clade</taxon>
        <taxon>Trifolieae</taxon>
        <taxon>Trifolium</taxon>
    </lineage>
</organism>